<keyword evidence="3" id="KW-1185">Reference proteome</keyword>
<sequence length="1183" mass="132242">MASVGEIDRVAAATDPGTVPEVPAPSTASARQPLGLLSEISPNTDRRATPRHSSAAKKLRLTPQDASRSRMKKVLDHNVSVFVNSLQDACAAWTERLNKNFEPVAVEDATVDALLANKDLTAFMEDLASSSRKHKERGNEAIRDNIRALWKRLSSSETVASSEGWQFRRVLLGALCGPNTTYKEVHEFVGGSLSHRAFNEAQIRRDATDTTSILHDLISDRKLRSDRLEVSCPKALAWIVERIIFHTQPSPCLVKTEHDYDTGNHRRSEADNSLVCVYPARCKTESVRYLMGTKLQLYQTVMKDLDQAFAAEKVEVPSISRPSFDKIIPFYVVEQSLRSCICVHCYKAKLVTKGLCDLWPTLHQGSTPGSKCDCECELCKDGGCAEYLPYGSSKAVHSMADFSDMLMCPKEQLYCSEDGTLEDAHKAVCVSGHCLLCKQKQERFFDCPKNKGNADRQLNPAAGPAQVGAPPPGEVRWKNFTTVDDNGQATSAPLQRRRAPNSTAGGEDDEDFDPLGGSKRRTRRAVAEKTGTVDEFMAELKDHRASFGKHRRSYKTQRAAFTEKKLTIEEGEVLCIVDFQERLQVGEQDEVQSQHWDREATTIFPCPIFFKVDGRVWAYSFQILSDDMAQDNAWVQFVMSKLLNEDIPALLRKIGAKPMTRCTIWTDNCAKQFKCRFHFGWVADAQIMGLDKDGEPTGIRVHMEHHYFGACHGKNVSDAEGGMTKEYVRRMILNMMWRVASSRDLCEKLEKALNFFLRFANGEETEAFWKDRNGREGGTEQLLVTKTWIGEDSDQTQETTFLLTKNPNTMMGRRYIFIGASDVSSDVRKAARSSAKEIEVSGCQTISMTAATDTPGVLLTNQFSCYCAVCRDSKPENCPLIRKGIMSGPQEFSRRANRNTDIVSAKEDDLEELSGWMPSQLPFGSIALLRVDTSEHDGQDIVPVVVARKAACPWTPRVAVDGMFDHGDTIVWVVDLPQAIVRGKEVEYLVPRSISGVKFRAVPLACIAGLGQGVLGYMEHPQCSQSSLSSETFVLREGVVENARSTVVLLSRNPLAAFESFQPVPLSVEDETRAPVEPRMFVNGTVIEQLFKGPRNSNGRPIWKHGKKLRAIVIACQTDIKSRRHQYKLQWSGELMILVLAEVEEFVDEGHVEQYRTGDVEARRPEEQAKRPISPTQHTQRKG</sequence>
<feature type="compositionally biased region" description="Polar residues" evidence="1">
    <location>
        <begin position="479"/>
        <end position="493"/>
    </location>
</feature>
<accession>D7FXZ3</accession>
<dbReference type="PANTHER" id="PTHR46601:SF1">
    <property type="entry name" value="ADF-H DOMAIN-CONTAINING PROTEIN"/>
    <property type="match status" value="1"/>
</dbReference>
<reference evidence="2 3" key="1">
    <citation type="journal article" date="2010" name="Nature">
        <title>The Ectocarpus genome and the independent evolution of multicellularity in brown algae.</title>
        <authorList>
            <person name="Cock J.M."/>
            <person name="Sterck L."/>
            <person name="Rouze P."/>
            <person name="Scornet D."/>
            <person name="Allen A.E."/>
            <person name="Amoutzias G."/>
            <person name="Anthouard V."/>
            <person name="Artiguenave F."/>
            <person name="Aury J.M."/>
            <person name="Badger J.H."/>
            <person name="Beszteri B."/>
            <person name="Billiau K."/>
            <person name="Bonnet E."/>
            <person name="Bothwell J.H."/>
            <person name="Bowler C."/>
            <person name="Boyen C."/>
            <person name="Brownlee C."/>
            <person name="Carrano C.J."/>
            <person name="Charrier B."/>
            <person name="Cho G.Y."/>
            <person name="Coelho S.M."/>
            <person name="Collen J."/>
            <person name="Corre E."/>
            <person name="Da Silva C."/>
            <person name="Delage L."/>
            <person name="Delaroque N."/>
            <person name="Dittami S.M."/>
            <person name="Doulbeau S."/>
            <person name="Elias M."/>
            <person name="Farnham G."/>
            <person name="Gachon C.M."/>
            <person name="Gschloessl B."/>
            <person name="Heesch S."/>
            <person name="Jabbari K."/>
            <person name="Jubin C."/>
            <person name="Kawai H."/>
            <person name="Kimura K."/>
            <person name="Kloareg B."/>
            <person name="Kupper F.C."/>
            <person name="Lang D."/>
            <person name="Le Bail A."/>
            <person name="Leblanc C."/>
            <person name="Lerouge P."/>
            <person name="Lohr M."/>
            <person name="Lopez P.J."/>
            <person name="Martens C."/>
            <person name="Maumus F."/>
            <person name="Michel G."/>
            <person name="Miranda-Saavedra D."/>
            <person name="Morales J."/>
            <person name="Moreau H."/>
            <person name="Motomura T."/>
            <person name="Nagasato C."/>
            <person name="Napoli C.A."/>
            <person name="Nelson D.R."/>
            <person name="Nyvall-Collen P."/>
            <person name="Peters A.F."/>
            <person name="Pommier C."/>
            <person name="Potin P."/>
            <person name="Poulain J."/>
            <person name="Quesneville H."/>
            <person name="Read B."/>
            <person name="Rensing S.A."/>
            <person name="Ritter A."/>
            <person name="Rousvoal S."/>
            <person name="Samanta M."/>
            <person name="Samson G."/>
            <person name="Schroeder D.C."/>
            <person name="Segurens B."/>
            <person name="Strittmatter M."/>
            <person name="Tonon T."/>
            <person name="Tregear J.W."/>
            <person name="Valentin K."/>
            <person name="von Dassow P."/>
            <person name="Yamagishi T."/>
            <person name="Van de Peer Y."/>
            <person name="Wincker P."/>
        </authorList>
    </citation>
    <scope>NUCLEOTIDE SEQUENCE [LARGE SCALE GENOMIC DNA]</scope>
    <source>
        <strain evidence="3">Ec32 / CCAP1310/4</strain>
    </source>
</reference>
<name>D7FXZ3_ECTSI</name>
<dbReference type="PANTHER" id="PTHR46601">
    <property type="entry name" value="ULP_PROTEASE DOMAIN-CONTAINING PROTEIN"/>
    <property type="match status" value="1"/>
</dbReference>
<organism evidence="2 3">
    <name type="scientific">Ectocarpus siliculosus</name>
    <name type="common">Brown alga</name>
    <name type="synonym">Conferva siliculosa</name>
    <dbReference type="NCBI Taxonomy" id="2880"/>
    <lineage>
        <taxon>Eukaryota</taxon>
        <taxon>Sar</taxon>
        <taxon>Stramenopiles</taxon>
        <taxon>Ochrophyta</taxon>
        <taxon>PX clade</taxon>
        <taxon>Phaeophyceae</taxon>
        <taxon>Ectocarpales</taxon>
        <taxon>Ectocarpaceae</taxon>
        <taxon>Ectocarpus</taxon>
    </lineage>
</organism>
<evidence type="ECO:0000313" key="2">
    <source>
        <dbReference type="EMBL" id="CBJ32406.1"/>
    </source>
</evidence>
<feature type="region of interest" description="Disordered" evidence="1">
    <location>
        <begin position="1"/>
        <end position="68"/>
    </location>
</feature>
<gene>
    <name evidence="2" type="ORF">Esi_0336_0032</name>
</gene>
<feature type="compositionally biased region" description="Basic and acidic residues" evidence="1">
    <location>
        <begin position="1156"/>
        <end position="1170"/>
    </location>
</feature>
<feature type="compositionally biased region" description="Polar residues" evidence="1">
    <location>
        <begin position="1174"/>
        <end position="1183"/>
    </location>
</feature>
<dbReference type="AlphaFoldDB" id="D7FXZ3"/>
<dbReference type="EMBL" id="FN649760">
    <property type="protein sequence ID" value="CBJ32406.1"/>
    <property type="molecule type" value="Genomic_DNA"/>
</dbReference>
<protein>
    <submittedName>
        <fullName evidence="2">Uncharacterized protein</fullName>
    </submittedName>
</protein>
<evidence type="ECO:0000256" key="1">
    <source>
        <dbReference type="SAM" id="MobiDB-lite"/>
    </source>
</evidence>
<dbReference type="Proteomes" id="UP000002630">
    <property type="component" value="Unassembled WGS sequence"/>
</dbReference>
<feature type="region of interest" description="Disordered" evidence="1">
    <location>
        <begin position="1156"/>
        <end position="1183"/>
    </location>
</feature>
<proteinExistence type="predicted"/>
<dbReference type="InParanoid" id="D7FXZ3"/>
<evidence type="ECO:0000313" key="3">
    <source>
        <dbReference type="Proteomes" id="UP000002630"/>
    </source>
</evidence>
<dbReference type="STRING" id="2880.D7FXZ3"/>
<feature type="region of interest" description="Disordered" evidence="1">
    <location>
        <begin position="456"/>
        <end position="527"/>
    </location>
</feature>